<dbReference type="PANTHER" id="PTHR22914">
    <property type="entry name" value="CHITIN SYNTHASE"/>
    <property type="match status" value="1"/>
</dbReference>
<gene>
    <name evidence="16" type="ORF">K443DRAFT_100252</name>
</gene>
<feature type="region of interest" description="Disordered" evidence="14">
    <location>
        <begin position="1"/>
        <end position="33"/>
    </location>
</feature>
<evidence type="ECO:0000256" key="10">
    <source>
        <dbReference type="ARBA" id="ARBA00024009"/>
    </source>
</evidence>
<keyword evidence="6 13" id="KW-0812">Transmembrane</keyword>
<dbReference type="EMBL" id="KN838624">
    <property type="protein sequence ID" value="KIK00502.1"/>
    <property type="molecule type" value="Genomic_DNA"/>
</dbReference>
<feature type="transmembrane region" description="Helical" evidence="13">
    <location>
        <begin position="823"/>
        <end position="843"/>
    </location>
</feature>
<dbReference type="InterPro" id="IPR013616">
    <property type="entry name" value="Chitin_synth_N"/>
</dbReference>
<dbReference type="GO" id="GO:0004100">
    <property type="term" value="F:chitin synthase activity"/>
    <property type="evidence" value="ECO:0007669"/>
    <property type="project" value="UniProtKB-UniRule"/>
</dbReference>
<dbReference type="GO" id="GO:0030428">
    <property type="term" value="C:cell septum"/>
    <property type="evidence" value="ECO:0007669"/>
    <property type="project" value="TreeGrafter"/>
</dbReference>
<evidence type="ECO:0000256" key="8">
    <source>
        <dbReference type="ARBA" id="ARBA00023136"/>
    </source>
</evidence>
<evidence type="ECO:0000256" key="1">
    <source>
        <dbReference type="ARBA" id="ARBA00004651"/>
    </source>
</evidence>
<dbReference type="AlphaFoldDB" id="A0A0C9XS30"/>
<evidence type="ECO:0000256" key="14">
    <source>
        <dbReference type="SAM" id="MobiDB-lite"/>
    </source>
</evidence>
<organism evidence="16 17">
    <name type="scientific">Laccaria amethystina LaAM-08-1</name>
    <dbReference type="NCBI Taxonomy" id="1095629"/>
    <lineage>
        <taxon>Eukaryota</taxon>
        <taxon>Fungi</taxon>
        <taxon>Dikarya</taxon>
        <taxon>Basidiomycota</taxon>
        <taxon>Agaricomycotina</taxon>
        <taxon>Agaricomycetes</taxon>
        <taxon>Agaricomycetidae</taxon>
        <taxon>Agaricales</taxon>
        <taxon>Agaricineae</taxon>
        <taxon>Hydnangiaceae</taxon>
        <taxon>Laccaria</taxon>
    </lineage>
</organism>
<comment type="function">
    <text evidence="10 13">Polymerizes chitin, a structural polymer of the cell wall and septum, by transferring the sugar moiety of UDP-GlcNAc to the non-reducing end of the growing chitin polymer.</text>
</comment>
<evidence type="ECO:0000256" key="4">
    <source>
        <dbReference type="ARBA" id="ARBA00022676"/>
    </source>
</evidence>
<comment type="catalytic activity">
    <reaction evidence="12 13">
        <text>[(1-&gt;4)-N-acetyl-beta-D-glucosaminyl](n) + UDP-N-acetyl-alpha-D-glucosamine = [(1-&gt;4)-N-acetyl-beta-D-glucosaminyl](n+1) + UDP + H(+)</text>
        <dbReference type="Rhea" id="RHEA:16637"/>
        <dbReference type="Rhea" id="RHEA-COMP:9593"/>
        <dbReference type="Rhea" id="RHEA-COMP:9595"/>
        <dbReference type="ChEBI" id="CHEBI:15378"/>
        <dbReference type="ChEBI" id="CHEBI:17029"/>
        <dbReference type="ChEBI" id="CHEBI:57705"/>
        <dbReference type="ChEBI" id="CHEBI:58223"/>
        <dbReference type="EC" id="2.4.1.16"/>
    </reaction>
</comment>
<evidence type="ECO:0000256" key="5">
    <source>
        <dbReference type="ARBA" id="ARBA00022679"/>
    </source>
</evidence>
<feature type="transmembrane region" description="Helical" evidence="13">
    <location>
        <begin position="531"/>
        <end position="550"/>
    </location>
</feature>
<evidence type="ECO:0000256" key="13">
    <source>
        <dbReference type="RuleBase" id="RU366040"/>
    </source>
</evidence>
<dbReference type="Pfam" id="PF01644">
    <property type="entry name" value="Chitin_synth_1"/>
    <property type="match status" value="1"/>
</dbReference>
<evidence type="ECO:0000313" key="17">
    <source>
        <dbReference type="Proteomes" id="UP000054477"/>
    </source>
</evidence>
<dbReference type="InterPro" id="IPR029044">
    <property type="entry name" value="Nucleotide-diphossugar_trans"/>
</dbReference>
<proteinExistence type="inferred from homology"/>
<feature type="domain" description="Chitin synthase N-terminal" evidence="15">
    <location>
        <begin position="134"/>
        <end position="203"/>
    </location>
</feature>
<evidence type="ECO:0000256" key="11">
    <source>
        <dbReference type="ARBA" id="ARBA00038055"/>
    </source>
</evidence>
<dbReference type="CDD" id="cd04190">
    <property type="entry name" value="Chitin_synth_C"/>
    <property type="match status" value="1"/>
</dbReference>
<keyword evidence="7 13" id="KW-1133">Transmembrane helix</keyword>
<dbReference type="Pfam" id="PF08407">
    <property type="entry name" value="Chitin_synth_1N"/>
    <property type="match status" value="1"/>
</dbReference>
<feature type="transmembrane region" description="Helical" evidence="13">
    <location>
        <begin position="692"/>
        <end position="713"/>
    </location>
</feature>
<keyword evidence="5 13" id="KW-0808">Transferase</keyword>
<dbReference type="EC" id="2.4.1.16" evidence="2 13"/>
<sequence length="895" mass="101457">MTDRLPHSFPPANNIGSDPYGDPFSDPAHPSRQTRFALQDNSFQAGNMLRQYDSTTTLPLNSSAHEYDDEEYVEKQPLTDDQNFAGGFYPPAPVDPSAFGDPYAHGRPLSAVSASTNGLDNARWRRHTIKRGVIRKVKLTHGNFIAEYPVPTPIFSVIESQWSGTNTTEFTHMRYTAATCDPDEFTEMNGWSLRTKMYNRDTEILISVTSYNEDKTLYARTLYGVMLNIRDICKSKQSKFWMRHAEEGNPGWKKITVALIVDGLETMDKSILDILATVGVYQDDIMKKDIDGKETVAHIFEYTTQLSVDATPQLVLPQHNNPNNLLPVQIILVLKAKNQKKINSHRWLFNAIGGQLNPEVCMLIDAGTKPGHKSIFYLWEAFYNDADLGGCCGEIHAMIKGGKKLLNPLVAAQNFEYKMSNILDKPMESSFGYISVLPGAFSAYRFRAIIGRPLEQYFHGDHSLADRLGPKGIYGMNLFTKNMFLAEDRILCFELVAKAGNRWTLAYVKPSKAETDVPETAVELIGQRRRWLNGSFAASVYVLVHFFRLYKSDHGLLRLGFLHIQALYNIFSLILSWFALANLWLTFGLVIDALPQKGIFIFGTATVTQWVNLALKWIYLSFLGLQFIIALGNRPKGERLPYIVTLWVYTVLAVYVLVCSFWLTVKSFADISRELKNETSSEVVAAFFQPPISTLIAAMLSTFSIYFAASFLYRDPWHMFSSFFQYLCLKPSFTNVFNVYAFCNLHDVSWGTKGSDKADELPSVSSSKYKDAEAVVEDRTQNPADVDAAFRETVTRAITKMETKEVSEKPTMDDENKTFRSRLVVMWVLSNAALTLAIENINGLPTTPDQQKLGNKQNTYFEIMLYTTFALTAIRFIGCLYYFLKHNLTRFCRRN</sequence>
<protein>
    <recommendedName>
        <fullName evidence="2 13">Chitin synthase</fullName>
        <ecNumber evidence="2 13">2.4.1.16</ecNumber>
    </recommendedName>
</protein>
<keyword evidence="9 13" id="KW-0961">Cell wall biogenesis/degradation</keyword>
<evidence type="ECO:0000256" key="6">
    <source>
        <dbReference type="ARBA" id="ARBA00022692"/>
    </source>
</evidence>
<evidence type="ECO:0000256" key="2">
    <source>
        <dbReference type="ARBA" id="ARBA00012543"/>
    </source>
</evidence>
<accession>A0A0C9XS30</accession>
<dbReference type="PANTHER" id="PTHR22914:SF11">
    <property type="entry name" value="CHITIN SYNTHASE B"/>
    <property type="match status" value="1"/>
</dbReference>
<evidence type="ECO:0000256" key="9">
    <source>
        <dbReference type="ARBA" id="ARBA00023316"/>
    </source>
</evidence>
<reference evidence="16 17" key="1">
    <citation type="submission" date="2014-04" db="EMBL/GenBank/DDBJ databases">
        <authorList>
            <consortium name="DOE Joint Genome Institute"/>
            <person name="Kuo A."/>
            <person name="Kohler A."/>
            <person name="Nagy L.G."/>
            <person name="Floudas D."/>
            <person name="Copeland A."/>
            <person name="Barry K.W."/>
            <person name="Cichocki N."/>
            <person name="Veneault-Fourrey C."/>
            <person name="LaButti K."/>
            <person name="Lindquist E.A."/>
            <person name="Lipzen A."/>
            <person name="Lundell T."/>
            <person name="Morin E."/>
            <person name="Murat C."/>
            <person name="Sun H."/>
            <person name="Tunlid A."/>
            <person name="Henrissat B."/>
            <person name="Grigoriev I.V."/>
            <person name="Hibbett D.S."/>
            <person name="Martin F."/>
            <person name="Nordberg H.P."/>
            <person name="Cantor M.N."/>
            <person name="Hua S.X."/>
        </authorList>
    </citation>
    <scope>NUCLEOTIDE SEQUENCE [LARGE SCALE GENOMIC DNA]</scope>
    <source>
        <strain evidence="16 17">LaAM-08-1</strain>
    </source>
</reference>
<dbReference type="SUPFAM" id="SSF53448">
    <property type="entry name" value="Nucleotide-diphospho-sugar transferases"/>
    <property type="match status" value="1"/>
</dbReference>
<feature type="transmembrane region" description="Helical" evidence="13">
    <location>
        <begin position="614"/>
        <end position="632"/>
    </location>
</feature>
<evidence type="ECO:0000256" key="3">
    <source>
        <dbReference type="ARBA" id="ARBA00022475"/>
    </source>
</evidence>
<evidence type="ECO:0000256" key="12">
    <source>
        <dbReference type="ARBA" id="ARBA00048014"/>
    </source>
</evidence>
<evidence type="ECO:0000313" key="16">
    <source>
        <dbReference type="EMBL" id="KIK00502.1"/>
    </source>
</evidence>
<reference evidence="17" key="2">
    <citation type="submission" date="2015-01" db="EMBL/GenBank/DDBJ databases">
        <title>Evolutionary Origins and Diversification of the Mycorrhizal Mutualists.</title>
        <authorList>
            <consortium name="DOE Joint Genome Institute"/>
            <consortium name="Mycorrhizal Genomics Consortium"/>
            <person name="Kohler A."/>
            <person name="Kuo A."/>
            <person name="Nagy L.G."/>
            <person name="Floudas D."/>
            <person name="Copeland A."/>
            <person name="Barry K.W."/>
            <person name="Cichocki N."/>
            <person name="Veneault-Fourrey C."/>
            <person name="LaButti K."/>
            <person name="Lindquist E.A."/>
            <person name="Lipzen A."/>
            <person name="Lundell T."/>
            <person name="Morin E."/>
            <person name="Murat C."/>
            <person name="Riley R."/>
            <person name="Ohm R."/>
            <person name="Sun H."/>
            <person name="Tunlid A."/>
            <person name="Henrissat B."/>
            <person name="Grigoriev I.V."/>
            <person name="Hibbett D.S."/>
            <person name="Martin F."/>
        </authorList>
    </citation>
    <scope>NUCLEOTIDE SEQUENCE [LARGE SCALE GENOMIC DNA]</scope>
    <source>
        <strain evidence="17">LaAM-08-1</strain>
    </source>
</reference>
<feature type="transmembrane region" description="Helical" evidence="13">
    <location>
        <begin position="644"/>
        <end position="665"/>
    </location>
</feature>
<dbReference type="Proteomes" id="UP000054477">
    <property type="component" value="Unassembled WGS sequence"/>
</dbReference>
<dbReference type="GO" id="GO:0006031">
    <property type="term" value="P:chitin biosynthetic process"/>
    <property type="evidence" value="ECO:0007669"/>
    <property type="project" value="UniProtKB-UniRule"/>
</dbReference>
<feature type="transmembrane region" description="Helical" evidence="13">
    <location>
        <begin position="863"/>
        <end position="884"/>
    </location>
</feature>
<keyword evidence="3 13" id="KW-1003">Cell membrane</keyword>
<comment type="subcellular location">
    <subcellularLocation>
        <location evidence="1 13">Cell membrane</location>
        <topology evidence="1 13">Multi-pass membrane protein</topology>
    </subcellularLocation>
</comment>
<feature type="transmembrane region" description="Helical" evidence="13">
    <location>
        <begin position="570"/>
        <end position="594"/>
    </location>
</feature>
<comment type="similarity">
    <text evidence="11">Belongs to the chitin synthase family. Class III subfamily.</text>
</comment>
<dbReference type="HOGENOM" id="CLU_004760_3_1_1"/>
<dbReference type="GO" id="GO:0005886">
    <property type="term" value="C:plasma membrane"/>
    <property type="evidence" value="ECO:0007669"/>
    <property type="project" value="UniProtKB-SubCell"/>
</dbReference>
<dbReference type="GO" id="GO:0071555">
    <property type="term" value="P:cell wall organization"/>
    <property type="evidence" value="ECO:0007669"/>
    <property type="project" value="UniProtKB-KW"/>
</dbReference>
<keyword evidence="4 13" id="KW-0328">Glycosyltransferase</keyword>
<keyword evidence="8 13" id="KW-0472">Membrane</keyword>
<name>A0A0C9XS30_9AGAR</name>
<evidence type="ECO:0000256" key="7">
    <source>
        <dbReference type="ARBA" id="ARBA00022989"/>
    </source>
</evidence>
<dbReference type="STRING" id="1095629.A0A0C9XS30"/>
<dbReference type="InterPro" id="IPR004835">
    <property type="entry name" value="Chitin_synth"/>
</dbReference>
<keyword evidence="17" id="KW-1185">Reference proteome</keyword>
<dbReference type="OrthoDB" id="26569at2759"/>
<evidence type="ECO:0000259" key="15">
    <source>
        <dbReference type="Pfam" id="PF08407"/>
    </source>
</evidence>